<evidence type="ECO:0000313" key="1">
    <source>
        <dbReference type="EMBL" id="ACT18440.1"/>
    </source>
</evidence>
<accession>C6DZD2</accession>
<dbReference type="EMBL" id="CP001661">
    <property type="protein sequence ID" value="ACT18440.1"/>
    <property type="molecule type" value="Genomic_DNA"/>
</dbReference>
<proteinExistence type="predicted"/>
<sequence>MSRNVKKYLTVLMVIMITGITRMAGAEIVQQTQFGMTMGDWSAAWWQYVLQIPAATNPAADTTGANCSVDQLTGPVFFLTGNFTSNASVTRNCTVPAGKTLIIPIINTECSTLEAAPFNGSNEKELRFCAALGMDGASVSSLQLIVDGKPMKNLQAYRVQSPVFNFHLPVGNILGLTNSTEDTGSSVSDGYWAAVPPLSPGAHTIHFGGAFESGPGAGFSVDVTYNLTVQ</sequence>
<name>C6DZD2_GEOSM</name>
<gene>
    <name evidence="1" type="ordered locus">GM21_2393</name>
</gene>
<dbReference type="eggNOG" id="ENOG5032YH8">
    <property type="taxonomic scope" value="Bacteria"/>
</dbReference>
<dbReference type="KEGG" id="gem:GM21_2393"/>
<reference evidence="1" key="1">
    <citation type="submission" date="2009-07" db="EMBL/GenBank/DDBJ databases">
        <title>Complete sequence of Geobacter sp. M21.</title>
        <authorList>
            <consortium name="US DOE Joint Genome Institute"/>
            <person name="Lucas S."/>
            <person name="Copeland A."/>
            <person name="Lapidus A."/>
            <person name="Glavina del Rio T."/>
            <person name="Dalin E."/>
            <person name="Tice H."/>
            <person name="Bruce D."/>
            <person name="Goodwin L."/>
            <person name="Pitluck S."/>
            <person name="Saunders E."/>
            <person name="Brettin T."/>
            <person name="Detter J.C."/>
            <person name="Han C."/>
            <person name="Larimer F."/>
            <person name="Land M."/>
            <person name="Hauser L."/>
            <person name="Kyrpides N."/>
            <person name="Ovchinnikova G."/>
            <person name="Lovley D."/>
        </authorList>
    </citation>
    <scope>NUCLEOTIDE SEQUENCE [LARGE SCALE GENOMIC DNA]</scope>
    <source>
        <strain evidence="1">M21</strain>
    </source>
</reference>
<dbReference type="AlphaFoldDB" id="C6DZD2"/>
<organism evidence="1">
    <name type="scientific">Geobacter sp. (strain M21)</name>
    <dbReference type="NCBI Taxonomy" id="443144"/>
    <lineage>
        <taxon>Bacteria</taxon>
        <taxon>Pseudomonadati</taxon>
        <taxon>Thermodesulfobacteriota</taxon>
        <taxon>Desulfuromonadia</taxon>
        <taxon>Geobacterales</taxon>
        <taxon>Geobacteraceae</taxon>
        <taxon>Geobacter</taxon>
    </lineage>
</organism>
<protein>
    <submittedName>
        <fullName evidence="1">Putative signal peptide protein</fullName>
    </submittedName>
</protein>
<dbReference type="HOGENOM" id="CLU_076587_0_0_7"/>
<dbReference type="STRING" id="443144.GM21_2393"/>
<dbReference type="OrthoDB" id="5511088at2"/>